<proteinExistence type="predicted"/>
<organism evidence="8 9">
    <name type="scientific">Pseudomicrostroma glucosiphilum</name>
    <dbReference type="NCBI Taxonomy" id="1684307"/>
    <lineage>
        <taxon>Eukaryota</taxon>
        <taxon>Fungi</taxon>
        <taxon>Dikarya</taxon>
        <taxon>Basidiomycota</taxon>
        <taxon>Ustilaginomycotina</taxon>
        <taxon>Exobasidiomycetes</taxon>
        <taxon>Microstromatales</taxon>
        <taxon>Microstromatales incertae sedis</taxon>
        <taxon>Pseudomicrostroma</taxon>
    </lineage>
</organism>
<evidence type="ECO:0000256" key="4">
    <source>
        <dbReference type="ARBA" id="ARBA00022989"/>
    </source>
</evidence>
<comment type="subcellular location">
    <subcellularLocation>
        <location evidence="1">Membrane</location>
        <topology evidence="1">Multi-pass membrane protein</topology>
    </subcellularLocation>
</comment>
<feature type="transmembrane region" description="Helical" evidence="7">
    <location>
        <begin position="208"/>
        <end position="227"/>
    </location>
</feature>
<dbReference type="InterPro" id="IPR011701">
    <property type="entry name" value="MFS"/>
</dbReference>
<feature type="compositionally biased region" description="Polar residues" evidence="6">
    <location>
        <begin position="10"/>
        <end position="38"/>
    </location>
</feature>
<dbReference type="GeneID" id="37017241"/>
<feature type="transmembrane region" description="Helical" evidence="7">
    <location>
        <begin position="271"/>
        <end position="291"/>
    </location>
</feature>
<dbReference type="EMBL" id="KZ819336">
    <property type="protein sequence ID" value="PWN18509.1"/>
    <property type="molecule type" value="Genomic_DNA"/>
</dbReference>
<feature type="transmembrane region" description="Helical" evidence="7">
    <location>
        <begin position="389"/>
        <end position="408"/>
    </location>
</feature>
<evidence type="ECO:0000256" key="3">
    <source>
        <dbReference type="ARBA" id="ARBA00022692"/>
    </source>
</evidence>
<feature type="region of interest" description="Disordered" evidence="6">
    <location>
        <begin position="1"/>
        <end position="40"/>
    </location>
</feature>
<accession>A0A316TZ49</accession>
<dbReference type="AlphaFoldDB" id="A0A316TZ49"/>
<dbReference type="STRING" id="1684307.A0A316TZ49"/>
<evidence type="ECO:0000256" key="6">
    <source>
        <dbReference type="SAM" id="MobiDB-lite"/>
    </source>
</evidence>
<evidence type="ECO:0000256" key="2">
    <source>
        <dbReference type="ARBA" id="ARBA00022448"/>
    </source>
</evidence>
<evidence type="ECO:0000313" key="8">
    <source>
        <dbReference type="EMBL" id="PWN18509.1"/>
    </source>
</evidence>
<dbReference type="InterPro" id="IPR036259">
    <property type="entry name" value="MFS_trans_sf"/>
</dbReference>
<keyword evidence="4 7" id="KW-1133">Transmembrane helix</keyword>
<feature type="transmembrane region" description="Helical" evidence="7">
    <location>
        <begin position="239"/>
        <end position="259"/>
    </location>
</feature>
<reference evidence="8 9" key="1">
    <citation type="journal article" date="2018" name="Mol. Biol. Evol.">
        <title>Broad Genomic Sampling Reveals a Smut Pathogenic Ancestry of the Fungal Clade Ustilaginomycotina.</title>
        <authorList>
            <person name="Kijpornyongpan T."/>
            <person name="Mondo S.J."/>
            <person name="Barry K."/>
            <person name="Sandor L."/>
            <person name="Lee J."/>
            <person name="Lipzen A."/>
            <person name="Pangilinan J."/>
            <person name="LaButti K."/>
            <person name="Hainaut M."/>
            <person name="Henrissat B."/>
            <person name="Grigoriev I.V."/>
            <person name="Spatafora J.W."/>
            <person name="Aime M.C."/>
        </authorList>
    </citation>
    <scope>NUCLEOTIDE SEQUENCE [LARGE SCALE GENOMIC DNA]</scope>
    <source>
        <strain evidence="8 9">MCA 4718</strain>
    </source>
</reference>
<sequence length="574" mass="65248">MSGIPPAGEQSRSSTSSADKQELTSSAGVSRTPSQTSADDGGFFAAARLAVKNRHDIRTAPGTNFSDEKVAAYWKNVYDESKYEGRHRFDPDFTWTEEEEKALVRKLDVRIMLFVWVMFIALDLIRRNINRVLPDNFLKDVGMTQNDFNNGQIIYFASFLFMELPSGLISKKLGADVWIPIQIISWSAICSAQFAITSRTGFFVTRWLLGAAQGGFIPDMCLYLSYFYTAKELNARLSWFYTVLGMSQIIGSFLAVGFIELGGIHGHYGWQWLFALEGLISGIVGVLAFFLMPPSVTSTKGVVRGKSGWFNEREEYIAVNRVLRDDPTKGEMHNRQGVGAYSLWKAISEKDLWPIYLLGLVIYIPYQPPQTYLSATLKQLGFSTINSNLLAIPSQALFVINCLWLPWLTRRFNEYSILSSISNIWTLPLLIALVTIPASLSSYWSWVRFALLTLISAFPYCHPAVISWLSQNCHSVRNRAVSVCLYNMSYQVGSIVATQIYRSGDAPYYRRGTWGLIAISAWAIMQCWLTKLYYIYRNRQKEAEWKRLTPDERVEYTVTNKEQGTSRLDTRFVH</sequence>
<keyword evidence="5 7" id="KW-0472">Membrane</keyword>
<feature type="transmembrane region" description="Helical" evidence="7">
    <location>
        <begin position="420"/>
        <end position="440"/>
    </location>
</feature>
<dbReference type="Pfam" id="PF07690">
    <property type="entry name" value="MFS_1"/>
    <property type="match status" value="1"/>
</dbReference>
<dbReference type="Gene3D" id="1.20.1250.20">
    <property type="entry name" value="MFS general substrate transporter like domains"/>
    <property type="match status" value="1"/>
</dbReference>
<keyword evidence="9" id="KW-1185">Reference proteome</keyword>
<dbReference type="OrthoDB" id="1935484at2759"/>
<evidence type="ECO:0000313" key="9">
    <source>
        <dbReference type="Proteomes" id="UP000245942"/>
    </source>
</evidence>
<dbReference type="GO" id="GO:0022857">
    <property type="term" value="F:transmembrane transporter activity"/>
    <property type="evidence" value="ECO:0007669"/>
    <property type="project" value="InterPro"/>
</dbReference>
<evidence type="ECO:0000256" key="7">
    <source>
        <dbReference type="SAM" id="Phobius"/>
    </source>
</evidence>
<name>A0A316TZ49_9BASI</name>
<keyword evidence="2" id="KW-0813">Transport</keyword>
<protein>
    <submittedName>
        <fullName evidence="8">MFS general substrate transporter</fullName>
    </submittedName>
</protein>
<evidence type="ECO:0000256" key="5">
    <source>
        <dbReference type="ARBA" id="ARBA00023136"/>
    </source>
</evidence>
<keyword evidence="3 7" id="KW-0812">Transmembrane</keyword>
<dbReference type="FunFam" id="1.20.1250.20:FF:000106">
    <property type="entry name" value="MFS transporter, putative"/>
    <property type="match status" value="1"/>
</dbReference>
<feature type="transmembrane region" description="Helical" evidence="7">
    <location>
        <begin position="513"/>
        <end position="536"/>
    </location>
</feature>
<dbReference type="RefSeq" id="XP_025345669.1">
    <property type="nucleotide sequence ID" value="XM_025495507.1"/>
</dbReference>
<gene>
    <name evidence="8" type="ORF">BCV69DRAFT_76361</name>
</gene>
<dbReference type="Proteomes" id="UP000245942">
    <property type="component" value="Unassembled WGS sequence"/>
</dbReference>
<feature type="transmembrane region" description="Helical" evidence="7">
    <location>
        <begin position="481"/>
        <end position="501"/>
    </location>
</feature>
<dbReference type="GO" id="GO:0016020">
    <property type="term" value="C:membrane"/>
    <property type="evidence" value="ECO:0007669"/>
    <property type="project" value="UniProtKB-SubCell"/>
</dbReference>
<dbReference type="PANTHER" id="PTHR43791">
    <property type="entry name" value="PERMEASE-RELATED"/>
    <property type="match status" value="1"/>
</dbReference>
<evidence type="ECO:0000256" key="1">
    <source>
        <dbReference type="ARBA" id="ARBA00004141"/>
    </source>
</evidence>
<dbReference type="SUPFAM" id="SSF103473">
    <property type="entry name" value="MFS general substrate transporter"/>
    <property type="match status" value="1"/>
</dbReference>
<dbReference type="PANTHER" id="PTHR43791:SF65">
    <property type="entry name" value="MAJOR FACILITATOR SUPERFAMILY (MFS) PROFILE DOMAIN-CONTAINING PROTEIN-RELATED"/>
    <property type="match status" value="1"/>
</dbReference>
<feature type="transmembrane region" description="Helical" evidence="7">
    <location>
        <begin position="352"/>
        <end position="369"/>
    </location>
</feature>
<feature type="transmembrane region" description="Helical" evidence="7">
    <location>
        <begin position="446"/>
        <end position="469"/>
    </location>
</feature>